<dbReference type="Pfam" id="PF00589">
    <property type="entry name" value="Phage_integrase"/>
    <property type="match status" value="1"/>
</dbReference>
<accession>A0A2T4VWG4</accession>
<dbReference type="InterPro" id="IPR002104">
    <property type="entry name" value="Integrase_catalytic"/>
</dbReference>
<dbReference type="Proteomes" id="UP000240811">
    <property type="component" value="Unassembled WGS sequence"/>
</dbReference>
<dbReference type="GO" id="GO:0003677">
    <property type="term" value="F:DNA binding"/>
    <property type="evidence" value="ECO:0007669"/>
    <property type="project" value="InterPro"/>
</dbReference>
<dbReference type="InterPro" id="IPR011010">
    <property type="entry name" value="DNA_brk_join_enz"/>
</dbReference>
<proteinExistence type="predicted"/>
<reference evidence="4" key="1">
    <citation type="submission" date="2018-02" db="EMBL/GenBank/DDBJ databases">
        <title>Genome sequence of Candidatus Liberibacter europaeus.</title>
        <authorList>
            <person name="Frampton R.A."/>
            <person name="Thompson S.M."/>
            <person name="David C."/>
            <person name="Addison S.M."/>
            <person name="Smith G.R."/>
        </authorList>
    </citation>
    <scope>NUCLEOTIDE SEQUENCE [LARGE SCALE GENOMIC DNA]</scope>
</reference>
<evidence type="ECO:0000313" key="3">
    <source>
        <dbReference type="EMBL" id="PTL86107.1"/>
    </source>
</evidence>
<dbReference type="GO" id="GO:0006310">
    <property type="term" value="P:DNA recombination"/>
    <property type="evidence" value="ECO:0007669"/>
    <property type="project" value="UniProtKB-KW"/>
</dbReference>
<evidence type="ECO:0000313" key="4">
    <source>
        <dbReference type="Proteomes" id="UP000240811"/>
    </source>
</evidence>
<keyword evidence="1" id="KW-0233">DNA recombination</keyword>
<dbReference type="SUPFAM" id="SSF56349">
    <property type="entry name" value="DNA breaking-rejoining enzymes"/>
    <property type="match status" value="1"/>
</dbReference>
<dbReference type="EMBL" id="PSQJ01000010">
    <property type="protein sequence ID" value="PTL86107.1"/>
    <property type="molecule type" value="Genomic_DNA"/>
</dbReference>
<name>A0A2T4VWG4_9HYPH</name>
<sequence length="149" mass="16294">MLFLGLRRSDVMRVGMQHIKDDVMSIQTQKTRVQVHIPIAPALLKECMDAIPYSGEVFLPSARGKIFANPVAFGDSFKGQCKKAGLPSNCGCHGLRKAGATILANAGASSYELMAMYGWSKSNMAEAYTKDADRKKLAYYTTNLLAKNI</sequence>
<protein>
    <recommendedName>
        <fullName evidence="2">Tyr recombinase domain-containing protein</fullName>
    </recommendedName>
</protein>
<organism evidence="3 4">
    <name type="scientific">Candidatus Liberibacter europaeus</name>
    <dbReference type="NCBI Taxonomy" id="744859"/>
    <lineage>
        <taxon>Bacteria</taxon>
        <taxon>Pseudomonadati</taxon>
        <taxon>Pseudomonadota</taxon>
        <taxon>Alphaproteobacteria</taxon>
        <taxon>Hyphomicrobiales</taxon>
        <taxon>Rhizobiaceae</taxon>
        <taxon>Liberibacter</taxon>
    </lineage>
</organism>
<dbReference type="Gene3D" id="1.10.443.10">
    <property type="entry name" value="Intergrase catalytic core"/>
    <property type="match status" value="1"/>
</dbReference>
<evidence type="ECO:0000259" key="2">
    <source>
        <dbReference type="PROSITE" id="PS51898"/>
    </source>
</evidence>
<dbReference type="AlphaFoldDB" id="A0A2T4VWG4"/>
<dbReference type="InterPro" id="IPR013762">
    <property type="entry name" value="Integrase-like_cat_sf"/>
</dbReference>
<feature type="domain" description="Tyr recombinase" evidence="2">
    <location>
        <begin position="1"/>
        <end position="141"/>
    </location>
</feature>
<evidence type="ECO:0000256" key="1">
    <source>
        <dbReference type="ARBA" id="ARBA00023172"/>
    </source>
</evidence>
<comment type="caution">
    <text evidence="3">The sequence shown here is derived from an EMBL/GenBank/DDBJ whole genome shotgun (WGS) entry which is preliminary data.</text>
</comment>
<dbReference type="PROSITE" id="PS51898">
    <property type="entry name" value="TYR_RECOMBINASE"/>
    <property type="match status" value="1"/>
</dbReference>
<dbReference type="GO" id="GO:0015074">
    <property type="term" value="P:DNA integration"/>
    <property type="evidence" value="ECO:0007669"/>
    <property type="project" value="InterPro"/>
</dbReference>
<gene>
    <name evidence="3" type="ORF">C4617_05460</name>
</gene>